<protein>
    <recommendedName>
        <fullName evidence="2">BIG2 domain-containing protein</fullName>
    </recommendedName>
</protein>
<keyword evidence="4" id="KW-1185">Reference proteome</keyword>
<dbReference type="InterPro" id="IPR003343">
    <property type="entry name" value="Big_2"/>
</dbReference>
<dbReference type="SMART" id="SM00635">
    <property type="entry name" value="BID_2"/>
    <property type="match status" value="2"/>
</dbReference>
<reference evidence="3 4" key="1">
    <citation type="submission" date="2020-01" db="EMBL/GenBank/DDBJ databases">
        <title>Whole genome and functional gene identification of agarase of Vibrio HN897.</title>
        <authorList>
            <person name="Liu Y."/>
            <person name="Zhao Z."/>
        </authorList>
    </citation>
    <scope>NUCLEOTIDE SEQUENCE [LARGE SCALE GENOMIC DNA]</scope>
    <source>
        <strain evidence="3 4">HN897</strain>
    </source>
</reference>
<gene>
    <name evidence="3" type="ORF">GT360_13375</name>
</gene>
<keyword evidence="1" id="KW-0732">Signal</keyword>
<sequence>MKLSYWALALPVIALTGCNSSSGGSPNPPTDSLSQISIISKPTELNVGESLTLEALATWESGKTQDISTTGSWAVTPMDAASLNGNVLTAIAAVETASLTISYQGKSDSTNFTILAEEEEVTLDSLLLSEAKPEMLIGETQSLKLTAVYSNDQQVDVTEKASWNSSDASVAEVQLGTISAQGVGSSSIQASFESFSQTVSIEVLAPIPELESVAIRGGSDSVIDGYNVSFEAWALYSDESEEKITEKASWTSSDENVATFNGNVLQSHSDGNTEITLTFEEKEAKQAFTVLPAVAESILPNISSNNTLQITEDDKLYNTVSIELSNGKTETFSDAEFVFNTSARDEQGYKMLEMDELYTRALRSGETEFELNNIPRLLQKRLDELHIEYELDRNGEIGSAKIALEVTDNPDVYQWNKHTFPQPENGKFVSTFTQGGNIYFIWDMEEGNISLGVAVSVFDGETLSEPVMVLENVKTQSRPHTYMINGGGNGYFVLNVEWANREQASFIVNVDNLEAEPHKVDFSSASFDSFPYLHQRGMLAFNKQGHLILAYPDSNNAGLLPFHRYRPELSQWVEREFELPISRWRMGQQMVHSNHMMAIDTPLQGKPTFYFVELDELEVGYSVQLQYPQTDKTDNCGSDPMLGVSLTSELDVFSVYCFGYEGLSGTALERYLWTAPQDYPHVYTPEQGASLIGHKGDHRPSVAHIGDKVVGSYAYVKNGNSSNSRHIDSATEDGFSTQTFEMTKDGQVINYAYTSSSYNQVIDSSHMAQRNPHVEDETVYIHYDAISVWNEKEQTWSVDENMFGTQYLSTFSQSGMGNRYLYNLNGGWHYISHDSRNGGRIDFVSFQMRNPNLAD</sequence>
<dbReference type="Gene3D" id="2.60.40.1080">
    <property type="match status" value="3"/>
</dbReference>
<evidence type="ECO:0000259" key="2">
    <source>
        <dbReference type="SMART" id="SM00635"/>
    </source>
</evidence>
<feature type="signal peptide" evidence="1">
    <location>
        <begin position="1"/>
        <end position="23"/>
    </location>
</feature>
<evidence type="ECO:0000256" key="1">
    <source>
        <dbReference type="SAM" id="SignalP"/>
    </source>
</evidence>
<accession>A0A7Z2T4T3</accession>
<name>A0A7Z2T4T3_9VIBR</name>
<evidence type="ECO:0000313" key="3">
    <source>
        <dbReference type="EMBL" id="QIA64419.1"/>
    </source>
</evidence>
<dbReference type="EMBL" id="CP047475">
    <property type="protein sequence ID" value="QIA64419.1"/>
    <property type="molecule type" value="Genomic_DNA"/>
</dbReference>
<proteinExistence type="predicted"/>
<evidence type="ECO:0000313" key="4">
    <source>
        <dbReference type="Proteomes" id="UP000464262"/>
    </source>
</evidence>
<dbReference type="KEGG" id="vas:GT360_13375"/>
<feature type="chain" id="PRO_5030563901" description="BIG2 domain-containing protein" evidence="1">
    <location>
        <begin position="24"/>
        <end position="855"/>
    </location>
</feature>
<feature type="domain" description="BIG2" evidence="2">
    <location>
        <begin position="122"/>
        <end position="202"/>
    </location>
</feature>
<dbReference type="AlphaFoldDB" id="A0A7Z2T4T3"/>
<dbReference type="PROSITE" id="PS51257">
    <property type="entry name" value="PROKAR_LIPOPROTEIN"/>
    <property type="match status" value="1"/>
</dbReference>
<dbReference type="Proteomes" id="UP000464262">
    <property type="component" value="Chromosome 1"/>
</dbReference>
<dbReference type="RefSeq" id="WP_164649325.1">
    <property type="nucleotide sequence ID" value="NZ_CP047475.1"/>
</dbReference>
<organism evidence="3 4">
    <name type="scientific">Vibrio astriarenae</name>
    <dbReference type="NCBI Taxonomy" id="1481923"/>
    <lineage>
        <taxon>Bacteria</taxon>
        <taxon>Pseudomonadati</taxon>
        <taxon>Pseudomonadota</taxon>
        <taxon>Gammaproteobacteria</taxon>
        <taxon>Vibrionales</taxon>
        <taxon>Vibrionaceae</taxon>
        <taxon>Vibrio</taxon>
    </lineage>
</organism>
<feature type="domain" description="BIG2" evidence="2">
    <location>
        <begin position="209"/>
        <end position="289"/>
    </location>
</feature>